<reference evidence="3" key="1">
    <citation type="submission" date="2017-05" db="EMBL/GenBank/DDBJ databases">
        <title>Complete and WGS of Bordetella genogroups.</title>
        <authorList>
            <person name="Spilker T."/>
            <person name="Lipuma J."/>
        </authorList>
    </citation>
    <scope>NUCLEOTIDE SEQUENCE [LARGE SCALE GENOMIC DNA]</scope>
    <source>
        <strain evidence="3">AU8856</strain>
    </source>
</reference>
<dbReference type="EMBL" id="NEVS01000001">
    <property type="protein sequence ID" value="OZI66218.1"/>
    <property type="molecule type" value="Genomic_DNA"/>
</dbReference>
<feature type="compositionally biased region" description="Low complexity" evidence="1">
    <location>
        <begin position="149"/>
        <end position="186"/>
    </location>
</feature>
<evidence type="ECO:0000313" key="3">
    <source>
        <dbReference type="Proteomes" id="UP000215767"/>
    </source>
</evidence>
<proteinExistence type="predicted"/>
<dbReference type="AlphaFoldDB" id="A0A261UWD7"/>
<evidence type="ECO:0000256" key="1">
    <source>
        <dbReference type="SAM" id="MobiDB-lite"/>
    </source>
</evidence>
<dbReference type="OrthoDB" id="8812063at2"/>
<name>A0A261UWD7_9BORD</name>
<gene>
    <name evidence="2" type="ORF">CAL28_00210</name>
</gene>
<evidence type="ECO:0000313" key="2">
    <source>
        <dbReference type="EMBL" id="OZI66218.1"/>
    </source>
</evidence>
<feature type="compositionally biased region" description="Basic and acidic residues" evidence="1">
    <location>
        <begin position="187"/>
        <end position="197"/>
    </location>
</feature>
<comment type="caution">
    <text evidence="2">The sequence shown here is derived from an EMBL/GenBank/DDBJ whole genome shotgun (WGS) entry which is preliminary data.</text>
</comment>
<organism evidence="2 3">
    <name type="scientific">Bordetella genomosp. 11</name>
    <dbReference type="NCBI Taxonomy" id="1416808"/>
    <lineage>
        <taxon>Bacteria</taxon>
        <taxon>Pseudomonadati</taxon>
        <taxon>Pseudomonadota</taxon>
        <taxon>Betaproteobacteria</taxon>
        <taxon>Burkholderiales</taxon>
        <taxon>Alcaligenaceae</taxon>
        <taxon>Bordetella</taxon>
    </lineage>
</organism>
<dbReference type="Proteomes" id="UP000215767">
    <property type="component" value="Unassembled WGS sequence"/>
</dbReference>
<feature type="region of interest" description="Disordered" evidence="1">
    <location>
        <begin position="149"/>
        <end position="214"/>
    </location>
</feature>
<accession>A0A261UWD7</accession>
<dbReference type="Pfam" id="PF10945">
    <property type="entry name" value="CBP_BcsR"/>
    <property type="match status" value="1"/>
</dbReference>
<dbReference type="RefSeq" id="WP_094839432.1">
    <property type="nucleotide sequence ID" value="NZ_NEVS01000001.1"/>
</dbReference>
<sequence>MNPDDDNDIARLFAQFGGDPGSYQEIATVAAAREARARWPVLSTFDPLAGIAAPAVGADDTSVIAQAERAEAKRAAESAHDHDAGADKPRAQFMPPRPKPFSRDIPDAFLVPIAPVPVESPAARAAHTDAHTAVAPLLKPAAIDEAANEAAAPALRAEPTIAPAPGAEAAVPAASGDAPAPAAGTDPFRRLAARDDTPAGSPRLPDLFNRLLSS</sequence>
<feature type="compositionally biased region" description="Basic and acidic residues" evidence="1">
    <location>
        <begin position="68"/>
        <end position="90"/>
    </location>
</feature>
<evidence type="ECO:0008006" key="4">
    <source>
        <dbReference type="Google" id="ProtNLM"/>
    </source>
</evidence>
<keyword evidence="3" id="KW-1185">Reference proteome</keyword>
<protein>
    <recommendedName>
        <fullName evidence="4">Cellulose biosynthesis protein BcsR</fullName>
    </recommendedName>
</protein>
<dbReference type="InterPro" id="IPR024487">
    <property type="entry name" value="CBP_BcsR"/>
</dbReference>
<feature type="region of interest" description="Disordered" evidence="1">
    <location>
        <begin position="67"/>
        <end position="99"/>
    </location>
</feature>
<dbReference type="NCBIfam" id="NF040718">
    <property type="entry name" value="BcsP_of_Ic"/>
    <property type="match status" value="1"/>
</dbReference>